<dbReference type="InterPro" id="IPR010982">
    <property type="entry name" value="Lambda_DNA-bd_dom_sf"/>
</dbReference>
<protein>
    <submittedName>
        <fullName evidence="5">LacI family transcriptional regulator</fullName>
    </submittedName>
</protein>
<gene>
    <name evidence="5" type="ORF">KK078_03375</name>
</gene>
<dbReference type="Gene3D" id="3.40.50.2300">
    <property type="match status" value="2"/>
</dbReference>
<dbReference type="GO" id="GO:0003700">
    <property type="term" value="F:DNA-binding transcription factor activity"/>
    <property type="evidence" value="ECO:0007669"/>
    <property type="project" value="TreeGrafter"/>
</dbReference>
<organism evidence="5 6">
    <name type="scientific">Dawidia soli</name>
    <dbReference type="NCBI Taxonomy" id="2782352"/>
    <lineage>
        <taxon>Bacteria</taxon>
        <taxon>Pseudomonadati</taxon>
        <taxon>Bacteroidota</taxon>
        <taxon>Cytophagia</taxon>
        <taxon>Cytophagales</taxon>
        <taxon>Chryseotaleaceae</taxon>
        <taxon>Dawidia</taxon>
    </lineage>
</organism>
<dbReference type="RefSeq" id="WP_254088828.1">
    <property type="nucleotide sequence ID" value="NZ_JAHESC010000003.1"/>
</dbReference>
<dbReference type="Pfam" id="PF00356">
    <property type="entry name" value="LacI"/>
    <property type="match status" value="1"/>
</dbReference>
<dbReference type="CDD" id="cd01392">
    <property type="entry name" value="HTH_LacI"/>
    <property type="match status" value="1"/>
</dbReference>
<dbReference type="SUPFAM" id="SSF53822">
    <property type="entry name" value="Periplasmic binding protein-like I"/>
    <property type="match status" value="1"/>
</dbReference>
<dbReference type="EMBL" id="JAHESC010000003">
    <property type="protein sequence ID" value="MBT1685578.1"/>
    <property type="molecule type" value="Genomic_DNA"/>
</dbReference>
<dbReference type="Proteomes" id="UP001319180">
    <property type="component" value="Unassembled WGS sequence"/>
</dbReference>
<dbReference type="Gene3D" id="1.10.260.40">
    <property type="entry name" value="lambda repressor-like DNA-binding domains"/>
    <property type="match status" value="1"/>
</dbReference>
<dbReference type="InterPro" id="IPR000843">
    <property type="entry name" value="HTH_LacI"/>
</dbReference>
<evidence type="ECO:0000256" key="1">
    <source>
        <dbReference type="ARBA" id="ARBA00023015"/>
    </source>
</evidence>
<proteinExistence type="predicted"/>
<evidence type="ECO:0000313" key="5">
    <source>
        <dbReference type="EMBL" id="MBT1685578.1"/>
    </source>
</evidence>
<keyword evidence="3" id="KW-0804">Transcription</keyword>
<keyword evidence="1" id="KW-0805">Transcription regulation</keyword>
<dbReference type="AlphaFoldDB" id="A0AAP2D5A7"/>
<sequence length="343" mass="38372">MKKSKVSITDIAAQLKISTTTVSFILNGKAKEKRISDELAERVLKLVEKVGYRPNHFAQTLRTGKTNIIGLMVEDISDPFFASLAKHIEDVALQRGYKILYCSTENGKKRAQEFLRMFDQLGVDGYIVTPPAGIEDDLSALIANGKEIILFDRYFKNVATDYVITDNAESAYEGVNHLVKQGYKKIAFITLSSRQQQMTGRLKGYERAMRKYDLPAVVHKLAYSANRAEYIEKITDIVKQDPSIDAILFSTGSLGLSGVEALTHLDINIPDQIGVASYDDPDLFRINRPTITAIAQPIEQLAQALITRLLNKIAEPSKKARKEKQEIIIPATLIPRESSRRKA</sequence>
<evidence type="ECO:0000259" key="4">
    <source>
        <dbReference type="PROSITE" id="PS50932"/>
    </source>
</evidence>
<dbReference type="SUPFAM" id="SSF47413">
    <property type="entry name" value="lambda repressor-like DNA-binding domains"/>
    <property type="match status" value="1"/>
</dbReference>
<dbReference type="InterPro" id="IPR046335">
    <property type="entry name" value="LacI/GalR-like_sensor"/>
</dbReference>
<dbReference type="Pfam" id="PF13377">
    <property type="entry name" value="Peripla_BP_3"/>
    <property type="match status" value="1"/>
</dbReference>
<dbReference type="InterPro" id="IPR028082">
    <property type="entry name" value="Peripla_BP_I"/>
</dbReference>
<dbReference type="SMART" id="SM00354">
    <property type="entry name" value="HTH_LACI"/>
    <property type="match status" value="1"/>
</dbReference>
<dbReference type="PROSITE" id="PS50932">
    <property type="entry name" value="HTH_LACI_2"/>
    <property type="match status" value="1"/>
</dbReference>
<feature type="domain" description="HTH lacI-type" evidence="4">
    <location>
        <begin position="6"/>
        <end position="63"/>
    </location>
</feature>
<dbReference type="PANTHER" id="PTHR30146:SF109">
    <property type="entry name" value="HTH-TYPE TRANSCRIPTIONAL REGULATOR GALS"/>
    <property type="match status" value="1"/>
</dbReference>
<evidence type="ECO:0000313" key="6">
    <source>
        <dbReference type="Proteomes" id="UP001319180"/>
    </source>
</evidence>
<comment type="caution">
    <text evidence="5">The sequence shown here is derived from an EMBL/GenBank/DDBJ whole genome shotgun (WGS) entry which is preliminary data.</text>
</comment>
<evidence type="ECO:0000256" key="3">
    <source>
        <dbReference type="ARBA" id="ARBA00023163"/>
    </source>
</evidence>
<name>A0AAP2D5A7_9BACT</name>
<dbReference type="PANTHER" id="PTHR30146">
    <property type="entry name" value="LACI-RELATED TRANSCRIPTIONAL REPRESSOR"/>
    <property type="match status" value="1"/>
</dbReference>
<evidence type="ECO:0000256" key="2">
    <source>
        <dbReference type="ARBA" id="ARBA00023125"/>
    </source>
</evidence>
<accession>A0AAP2D5A7</accession>
<keyword evidence="6" id="KW-1185">Reference proteome</keyword>
<dbReference type="GO" id="GO:0000976">
    <property type="term" value="F:transcription cis-regulatory region binding"/>
    <property type="evidence" value="ECO:0007669"/>
    <property type="project" value="TreeGrafter"/>
</dbReference>
<keyword evidence="2" id="KW-0238">DNA-binding</keyword>
<reference evidence="5 6" key="1">
    <citation type="submission" date="2021-05" db="EMBL/GenBank/DDBJ databases">
        <title>A Polyphasic approach of four new species of the genus Ohtaekwangia: Ohtaekwangia histidinii sp. nov., Ohtaekwangia cretensis sp. nov., Ohtaekwangia indiensis sp. nov., Ohtaekwangia reichenbachii sp. nov. from diverse environment.</title>
        <authorList>
            <person name="Octaviana S."/>
        </authorList>
    </citation>
    <scope>NUCLEOTIDE SEQUENCE [LARGE SCALE GENOMIC DNA]</scope>
    <source>
        <strain evidence="5 6">PWU37</strain>
    </source>
</reference>